<reference evidence="1" key="1">
    <citation type="submission" date="2024-01" db="EMBL/GenBank/DDBJ databases">
        <authorList>
            <person name="Webb A."/>
        </authorList>
    </citation>
    <scope>NUCLEOTIDE SEQUENCE</scope>
    <source>
        <strain evidence="1">Pm1</strain>
    </source>
</reference>
<comment type="caution">
    <text evidence="1">The sequence shown here is derived from an EMBL/GenBank/DDBJ whole genome shotgun (WGS) entry which is preliminary data.</text>
</comment>
<gene>
    <name evidence="1" type="ORF">PM001_LOCUS24324</name>
</gene>
<dbReference type="EMBL" id="CAKLBY020000241">
    <property type="protein sequence ID" value="CAK7939174.1"/>
    <property type="molecule type" value="Genomic_DNA"/>
</dbReference>
<evidence type="ECO:0000313" key="2">
    <source>
        <dbReference type="Proteomes" id="UP001162060"/>
    </source>
</evidence>
<dbReference type="Proteomes" id="UP001162060">
    <property type="component" value="Unassembled WGS sequence"/>
</dbReference>
<evidence type="ECO:0000313" key="1">
    <source>
        <dbReference type="EMBL" id="CAK7939174.1"/>
    </source>
</evidence>
<protein>
    <submittedName>
        <fullName evidence="1">Uncharacterized protein</fullName>
    </submittedName>
</protein>
<accession>A0AAV1UWY5</accession>
<dbReference type="AlphaFoldDB" id="A0AAV1UWY5"/>
<organism evidence="1 2">
    <name type="scientific">Peronospora matthiolae</name>
    <dbReference type="NCBI Taxonomy" id="2874970"/>
    <lineage>
        <taxon>Eukaryota</taxon>
        <taxon>Sar</taxon>
        <taxon>Stramenopiles</taxon>
        <taxon>Oomycota</taxon>
        <taxon>Peronosporomycetes</taxon>
        <taxon>Peronosporales</taxon>
        <taxon>Peronosporaceae</taxon>
        <taxon>Peronospora</taxon>
    </lineage>
</organism>
<name>A0AAV1UWY5_9STRA</name>
<proteinExistence type="predicted"/>
<sequence>MAYLETRLAASQSEQLHEKELRQRKMARLARGSIDLVESSVDGRDTIISAVRESLSERQWTEITPRLAHDLMGRVQSKENTPGEIFKKLDIGGESTWISRNRMGNPFASPKLGALMGYIGVYNKQHHTSWTLLDAFIAGFRGEANVAGMLSLARLSCFYGREAQQMEEELFEMWLKRGLRISDVVNIQLAQIINVRPWLYIVKDPLKRYISAFSQKYSAPEQYTTNILDLLKTDEFSFEELLIEAQAADRKIEDFVLNGIENDLMN</sequence>